<organism evidence="2 3">
    <name type="scientific">Cicer arietinum</name>
    <name type="common">Chickpea</name>
    <name type="synonym">Garbanzo</name>
    <dbReference type="NCBI Taxonomy" id="3827"/>
    <lineage>
        <taxon>Eukaryota</taxon>
        <taxon>Viridiplantae</taxon>
        <taxon>Streptophyta</taxon>
        <taxon>Embryophyta</taxon>
        <taxon>Tracheophyta</taxon>
        <taxon>Spermatophyta</taxon>
        <taxon>Magnoliopsida</taxon>
        <taxon>eudicotyledons</taxon>
        <taxon>Gunneridae</taxon>
        <taxon>Pentapetalae</taxon>
        <taxon>rosids</taxon>
        <taxon>fabids</taxon>
        <taxon>Fabales</taxon>
        <taxon>Fabaceae</taxon>
        <taxon>Papilionoideae</taxon>
        <taxon>50 kb inversion clade</taxon>
        <taxon>NPAAA clade</taxon>
        <taxon>Hologalegina</taxon>
        <taxon>IRL clade</taxon>
        <taxon>Cicereae</taxon>
        <taxon>Cicer</taxon>
    </lineage>
</organism>
<dbReference type="GeneID" id="105851627"/>
<gene>
    <name evidence="3" type="primary">LOC105851627</name>
</gene>
<accession>A0A1S3DZZ3</accession>
<dbReference type="KEGG" id="cam:105851627"/>
<dbReference type="Pfam" id="PF03004">
    <property type="entry name" value="Transposase_24"/>
    <property type="match status" value="1"/>
</dbReference>
<proteinExistence type="predicted"/>
<evidence type="ECO:0000313" key="2">
    <source>
        <dbReference type="Proteomes" id="UP000087171"/>
    </source>
</evidence>
<name>A0A1S3DZZ3_CICAR</name>
<dbReference type="OrthoDB" id="1418132at2759"/>
<feature type="region of interest" description="Disordered" evidence="1">
    <location>
        <begin position="32"/>
        <end position="62"/>
    </location>
</feature>
<evidence type="ECO:0000313" key="3">
    <source>
        <dbReference type="RefSeq" id="XP_012568411.1"/>
    </source>
</evidence>
<feature type="region of interest" description="Disordered" evidence="1">
    <location>
        <begin position="272"/>
        <end position="297"/>
    </location>
</feature>
<sequence length="297" mass="33256">MPTPCFVPKDNISPIVDHSPSQPLTYVVSRHTSISANPPPSTPVTIGNKTQGSRCSNSSHGVAPDGRTMIWPDGREWLPCRVASRVLTSVIKSQYVDPYPSWRAIPELTLERWFGKFGEKVVWFPEHNFQIKNIFNTKGSMRLSDMLMQARKKCKCPNWMGETIWNDLEKIWMDPSYKEISNRAKKNCVSSKGGHVHIGGSISIAEHTIRMETFQSKLQQASKGGEASSSYSQVVNAEARLDMWVQSVGGKNKGRIYGAGDRSLLYRPGVTSLAESSRRHRHPDYDEDESSDGDGEE</sequence>
<dbReference type="STRING" id="3827.A0A1S3DZZ3"/>
<reference evidence="2" key="1">
    <citation type="journal article" date="2013" name="Nat. Biotechnol.">
        <title>Draft genome sequence of chickpea (Cicer arietinum) provides a resource for trait improvement.</title>
        <authorList>
            <person name="Varshney R.K."/>
            <person name="Song C."/>
            <person name="Saxena R.K."/>
            <person name="Azam S."/>
            <person name="Yu S."/>
            <person name="Sharpe A.G."/>
            <person name="Cannon S."/>
            <person name="Baek J."/>
            <person name="Rosen B.D."/>
            <person name="Tar'an B."/>
            <person name="Millan T."/>
            <person name="Zhang X."/>
            <person name="Ramsay L.D."/>
            <person name="Iwata A."/>
            <person name="Wang Y."/>
            <person name="Nelson W."/>
            <person name="Farmer A.D."/>
            <person name="Gaur P.M."/>
            <person name="Soderlund C."/>
            <person name="Penmetsa R.V."/>
            <person name="Xu C."/>
            <person name="Bharti A.K."/>
            <person name="He W."/>
            <person name="Winter P."/>
            <person name="Zhao S."/>
            <person name="Hane J.K."/>
            <person name="Carrasquilla-Garcia N."/>
            <person name="Condie J.A."/>
            <person name="Upadhyaya H.D."/>
            <person name="Luo M.C."/>
            <person name="Thudi M."/>
            <person name="Gowda C.L."/>
            <person name="Singh N.P."/>
            <person name="Lichtenzveig J."/>
            <person name="Gali K.K."/>
            <person name="Rubio J."/>
            <person name="Nadarajan N."/>
            <person name="Dolezel J."/>
            <person name="Bansal K.C."/>
            <person name="Xu X."/>
            <person name="Edwards D."/>
            <person name="Zhang G."/>
            <person name="Kahl G."/>
            <person name="Gil J."/>
            <person name="Singh K.B."/>
            <person name="Datta S.K."/>
            <person name="Jackson S.A."/>
            <person name="Wang J."/>
            <person name="Cook D.R."/>
        </authorList>
    </citation>
    <scope>NUCLEOTIDE SEQUENCE [LARGE SCALE GENOMIC DNA]</scope>
    <source>
        <strain evidence="2">cv. CDC Frontier</strain>
    </source>
</reference>
<protein>
    <submittedName>
        <fullName evidence="3">Uncharacterized protein LOC105851627</fullName>
    </submittedName>
</protein>
<feature type="compositionally biased region" description="Polar residues" evidence="1">
    <location>
        <begin position="43"/>
        <end position="60"/>
    </location>
</feature>
<dbReference type="AlphaFoldDB" id="A0A1S3DZZ3"/>
<keyword evidence="2" id="KW-1185">Reference proteome</keyword>
<dbReference type="InterPro" id="IPR004252">
    <property type="entry name" value="Probable_transposase_24"/>
</dbReference>
<dbReference type="Proteomes" id="UP000087171">
    <property type="component" value="Chromosome Ca2"/>
</dbReference>
<dbReference type="RefSeq" id="XP_012568411.1">
    <property type="nucleotide sequence ID" value="XM_012712957.1"/>
</dbReference>
<feature type="compositionally biased region" description="Acidic residues" evidence="1">
    <location>
        <begin position="285"/>
        <end position="297"/>
    </location>
</feature>
<reference evidence="3" key="2">
    <citation type="submission" date="2025-08" db="UniProtKB">
        <authorList>
            <consortium name="RefSeq"/>
        </authorList>
    </citation>
    <scope>IDENTIFICATION</scope>
    <source>
        <tissue evidence="3">Etiolated seedlings</tissue>
    </source>
</reference>
<evidence type="ECO:0000256" key="1">
    <source>
        <dbReference type="SAM" id="MobiDB-lite"/>
    </source>
</evidence>